<organism evidence="2 3">
    <name type="scientific">Parasutterella secunda</name>
    <dbReference type="NCBI Taxonomy" id="626947"/>
    <lineage>
        <taxon>Bacteria</taxon>
        <taxon>Pseudomonadati</taxon>
        <taxon>Pseudomonadota</taxon>
        <taxon>Betaproteobacteria</taxon>
        <taxon>Burkholderiales</taxon>
        <taxon>Sutterellaceae</taxon>
        <taxon>Parasutterella</taxon>
    </lineage>
</organism>
<protein>
    <submittedName>
        <fullName evidence="2">DUF2065 domain-containing protein</fullName>
    </submittedName>
</protein>
<keyword evidence="1" id="KW-0812">Transmembrane</keyword>
<proteinExistence type="predicted"/>
<sequence length="64" mass="7010">MTWQTWVLALALVCIIEGLIPFAAPDKWLESVQEIGRIGKPEVIRKIGLGLLLIGVGVIWLVTA</sequence>
<evidence type="ECO:0000256" key="1">
    <source>
        <dbReference type="SAM" id="Phobius"/>
    </source>
</evidence>
<dbReference type="Proteomes" id="UP000777002">
    <property type="component" value="Unassembled WGS sequence"/>
</dbReference>
<accession>A0ABS2GUS9</accession>
<keyword evidence="3" id="KW-1185">Reference proteome</keyword>
<dbReference type="InterPro" id="IPR019201">
    <property type="entry name" value="DUF2065"/>
</dbReference>
<evidence type="ECO:0000313" key="2">
    <source>
        <dbReference type="EMBL" id="MBM6928667.1"/>
    </source>
</evidence>
<name>A0ABS2GUS9_9BURK</name>
<dbReference type="PANTHER" id="PTHR38602">
    <property type="entry name" value="INNER MEMBRANE PROTEIN-RELATED"/>
    <property type="match status" value="1"/>
</dbReference>
<gene>
    <name evidence="2" type="ORF">H5985_05210</name>
</gene>
<reference evidence="2 3" key="1">
    <citation type="journal article" date="2021" name="Sci. Rep.">
        <title>The distribution of antibiotic resistance genes in chicken gut microbiota commensals.</title>
        <authorList>
            <person name="Juricova H."/>
            <person name="Matiasovicova J."/>
            <person name="Kubasova T."/>
            <person name="Cejkova D."/>
            <person name="Rychlik I."/>
        </authorList>
    </citation>
    <scope>NUCLEOTIDE SEQUENCE [LARGE SCALE GENOMIC DNA]</scope>
    <source>
        <strain evidence="2 3">An562</strain>
    </source>
</reference>
<keyword evidence="1" id="KW-1133">Transmembrane helix</keyword>
<comment type="caution">
    <text evidence="2">The sequence shown here is derived from an EMBL/GenBank/DDBJ whole genome shotgun (WGS) entry which is preliminary data.</text>
</comment>
<dbReference type="PANTHER" id="PTHR38602:SF1">
    <property type="entry name" value="INNER MEMBRANE PROTEIN"/>
    <property type="match status" value="1"/>
</dbReference>
<evidence type="ECO:0000313" key="3">
    <source>
        <dbReference type="Proteomes" id="UP000777002"/>
    </source>
</evidence>
<dbReference type="Pfam" id="PF09838">
    <property type="entry name" value="DUF2065"/>
    <property type="match status" value="1"/>
</dbReference>
<dbReference type="RefSeq" id="WP_205050252.1">
    <property type="nucleotide sequence ID" value="NZ_JACJKX010000007.1"/>
</dbReference>
<keyword evidence="1" id="KW-0472">Membrane</keyword>
<feature type="transmembrane region" description="Helical" evidence="1">
    <location>
        <begin position="6"/>
        <end position="23"/>
    </location>
</feature>
<dbReference type="EMBL" id="JACJKX010000007">
    <property type="protein sequence ID" value="MBM6928667.1"/>
    <property type="molecule type" value="Genomic_DNA"/>
</dbReference>
<feature type="transmembrane region" description="Helical" evidence="1">
    <location>
        <begin position="43"/>
        <end position="62"/>
    </location>
</feature>